<dbReference type="AlphaFoldDB" id="A0A841GSR8"/>
<proteinExistence type="predicted"/>
<gene>
    <name evidence="1" type="ORF">HNQ61_001969</name>
</gene>
<keyword evidence="2" id="KW-1185">Reference proteome</keyword>
<name>A0A841GSR8_9BACT</name>
<accession>A0A841GSR8</accession>
<dbReference type="RefSeq" id="WP_170035737.1">
    <property type="nucleotide sequence ID" value="NZ_JABDTL010000001.1"/>
</dbReference>
<comment type="caution">
    <text evidence="1">The sequence shown here is derived from an EMBL/GenBank/DDBJ whole genome shotgun (WGS) entry which is preliminary data.</text>
</comment>
<dbReference type="Proteomes" id="UP000582837">
    <property type="component" value="Unassembled WGS sequence"/>
</dbReference>
<organism evidence="1 2">
    <name type="scientific">Longimicrobium terrae</name>
    <dbReference type="NCBI Taxonomy" id="1639882"/>
    <lineage>
        <taxon>Bacteria</taxon>
        <taxon>Pseudomonadati</taxon>
        <taxon>Gemmatimonadota</taxon>
        <taxon>Longimicrobiia</taxon>
        <taxon>Longimicrobiales</taxon>
        <taxon>Longimicrobiaceae</taxon>
        <taxon>Longimicrobium</taxon>
    </lineage>
</organism>
<evidence type="ECO:0000313" key="2">
    <source>
        <dbReference type="Proteomes" id="UP000582837"/>
    </source>
</evidence>
<dbReference type="EMBL" id="JACHIA010000004">
    <property type="protein sequence ID" value="MBB6070350.1"/>
    <property type="molecule type" value="Genomic_DNA"/>
</dbReference>
<protein>
    <submittedName>
        <fullName evidence="1">Uncharacterized protein</fullName>
    </submittedName>
</protein>
<sequence length="63" mass="6932">MSDDEWLLQELDRWSDPAYCGETRAQVRAAVASPAHQLLGTRLRAAIRTAPARSIDRGLPAPC</sequence>
<reference evidence="1 2" key="1">
    <citation type="submission" date="2020-08" db="EMBL/GenBank/DDBJ databases">
        <title>Genomic Encyclopedia of Type Strains, Phase IV (KMG-IV): sequencing the most valuable type-strain genomes for metagenomic binning, comparative biology and taxonomic classification.</title>
        <authorList>
            <person name="Goeker M."/>
        </authorList>
    </citation>
    <scope>NUCLEOTIDE SEQUENCE [LARGE SCALE GENOMIC DNA]</scope>
    <source>
        <strain evidence="1 2">DSM 29007</strain>
    </source>
</reference>
<evidence type="ECO:0000313" key="1">
    <source>
        <dbReference type="EMBL" id="MBB6070350.1"/>
    </source>
</evidence>